<proteinExistence type="predicted"/>
<protein>
    <submittedName>
        <fullName evidence="3">Uncharacterized protein</fullName>
    </submittedName>
</protein>
<accession>A0A9X4EUX1</accession>
<evidence type="ECO:0000313" key="4">
    <source>
        <dbReference type="Proteomes" id="UP001140979"/>
    </source>
</evidence>
<name>A0A9X4EUX1_9VIBR</name>
<sequence length="603" mass="67987">MLCSKTQPQTQLKRIQEQEQEKKGKTTSFPLLQPRALSHTTPANLPFFGALTRQPSTSETSQSTPRPHKPTEAFNVRTDAKIPFMLLPINFLEVISTVTETKTGVPADLNPHTVALRRFDSDGIKPINFDSFVKLQAKSQTVKIHDPSSVFSSTYTPTPTESHKSMVAISDIASKYIQNPGDTENAAEKIQLELKKLEANRRKLKVIRDPEEEKKIDNWNRDECITWVENEARKSSVKIPKMIKAQDVDYEATLRQIESAKKAKVKAERAAMENRLPPESINHEKKKPKLYEHEQRADEYKKRIELLTRKAEKLKKNLSDLQKYPIYQTKLAEALKNQKVLKEIKGKKLNVHLENTSKLDTTAAYLPPRSSQRDTTVPGEVTVPESSSHQLDRLAELRRELEKVENTPRPSEEEIEKRRMELDASLRSSSTRSTPSRQPATLQTLKCFTLSTVSPLVQLGIVEPSKGERTVKIELTDGIFKEYIKHRDRGYKFEVKVEECPPLATTSAPVTTVEDSLHLPDVPSDNPGSALAKYQDSMLANIGVIAYDAEITNFKIKASSDDGILSRSTEQATIKDKRQGTFTITLTLTSKSLSELDSDSDSD</sequence>
<feature type="coiled-coil region" evidence="1">
    <location>
        <begin position="250"/>
        <end position="324"/>
    </location>
</feature>
<organism evidence="3 4">
    <name type="scientific">Vibrio aestuarianus</name>
    <dbReference type="NCBI Taxonomy" id="28171"/>
    <lineage>
        <taxon>Bacteria</taxon>
        <taxon>Pseudomonadati</taxon>
        <taxon>Pseudomonadota</taxon>
        <taxon>Gammaproteobacteria</taxon>
        <taxon>Vibrionales</taxon>
        <taxon>Vibrionaceae</taxon>
        <taxon>Vibrio</taxon>
    </lineage>
</organism>
<reference evidence="3" key="1">
    <citation type="submission" date="2022-02" db="EMBL/GenBank/DDBJ databases">
        <title>Emergence and expansion in Europe of a Vibrio aestuarianus clonal complex pathogenic for oysters.</title>
        <authorList>
            <person name="Mesnil A."/>
            <person name="Travers M.-A."/>
        </authorList>
    </citation>
    <scope>NUCLEOTIDE SEQUENCE</scope>
    <source>
        <strain evidence="3">19_064_11T1</strain>
    </source>
</reference>
<evidence type="ECO:0000313" key="3">
    <source>
        <dbReference type="EMBL" id="MDE1241283.1"/>
    </source>
</evidence>
<comment type="caution">
    <text evidence="3">The sequence shown here is derived from an EMBL/GenBank/DDBJ whole genome shotgun (WGS) entry which is preliminary data.</text>
</comment>
<gene>
    <name evidence="3" type="ORF">L9W94_03800</name>
</gene>
<evidence type="ECO:0000256" key="2">
    <source>
        <dbReference type="SAM" id="MobiDB-lite"/>
    </source>
</evidence>
<dbReference type="EMBL" id="JAKNBA010000004">
    <property type="protein sequence ID" value="MDE1241283.1"/>
    <property type="molecule type" value="Genomic_DNA"/>
</dbReference>
<evidence type="ECO:0000256" key="1">
    <source>
        <dbReference type="SAM" id="Coils"/>
    </source>
</evidence>
<feature type="compositionally biased region" description="Low complexity" evidence="2">
    <location>
        <begin position="52"/>
        <end position="65"/>
    </location>
</feature>
<feature type="region of interest" description="Disordered" evidence="2">
    <location>
        <begin position="360"/>
        <end position="392"/>
    </location>
</feature>
<dbReference type="AlphaFoldDB" id="A0A9X4EUX1"/>
<keyword evidence="1" id="KW-0175">Coiled coil</keyword>
<feature type="compositionally biased region" description="Basic and acidic residues" evidence="2">
    <location>
        <begin position="14"/>
        <end position="24"/>
    </location>
</feature>
<dbReference type="RefSeq" id="WP_274682686.1">
    <property type="nucleotide sequence ID" value="NZ_JAKNBA010000004.1"/>
</dbReference>
<feature type="compositionally biased region" description="Polar residues" evidence="2">
    <location>
        <begin position="1"/>
        <end position="13"/>
    </location>
</feature>
<feature type="region of interest" description="Disordered" evidence="2">
    <location>
        <begin position="1"/>
        <end position="73"/>
    </location>
</feature>
<dbReference type="Proteomes" id="UP001140979">
    <property type="component" value="Unassembled WGS sequence"/>
</dbReference>